<proteinExistence type="predicted"/>
<dbReference type="InterPro" id="IPR050415">
    <property type="entry name" value="MRET"/>
</dbReference>
<dbReference type="RefSeq" id="WP_043055852.1">
    <property type="nucleotide sequence ID" value="NZ_LXEY01000118.1"/>
</dbReference>
<dbReference type="InterPro" id="IPR008333">
    <property type="entry name" value="Cbr1-like_FAD-bd_dom"/>
</dbReference>
<dbReference type="PROSITE" id="PS00197">
    <property type="entry name" value="2FE2S_FER_1"/>
    <property type="match status" value="1"/>
</dbReference>
<dbReference type="InterPro" id="IPR001433">
    <property type="entry name" value="OxRdtase_FAD/NAD-bd"/>
</dbReference>
<dbReference type="InterPro" id="IPR006058">
    <property type="entry name" value="2Fe2S_fd_BS"/>
</dbReference>
<keyword evidence="3" id="KW-0001">2Fe-2S</keyword>
<keyword evidence="5" id="KW-0274">FAD</keyword>
<dbReference type="NCBIfam" id="TIGR02160">
    <property type="entry name" value="PA_CoA_Oxy5"/>
    <property type="match status" value="1"/>
</dbReference>
<dbReference type="EMBL" id="LXEY01000118">
    <property type="protein sequence ID" value="OAV51013.1"/>
    <property type="molecule type" value="Genomic_DNA"/>
</dbReference>
<dbReference type="PRINTS" id="PR00406">
    <property type="entry name" value="CYTB5RDTASE"/>
</dbReference>
<keyword evidence="7" id="KW-0408">Iron</keyword>
<dbReference type="InterPro" id="IPR017938">
    <property type="entry name" value="Riboflavin_synthase-like_b-brl"/>
</dbReference>
<dbReference type="CDD" id="cd06214">
    <property type="entry name" value="PA_degradation_oxidoreductase_like"/>
    <property type="match status" value="1"/>
</dbReference>
<evidence type="ECO:0000256" key="8">
    <source>
        <dbReference type="ARBA" id="ARBA00023014"/>
    </source>
</evidence>
<dbReference type="OrthoDB" id="9796486at2"/>
<dbReference type="PROSITE" id="PS51384">
    <property type="entry name" value="FAD_FR"/>
    <property type="match status" value="1"/>
</dbReference>
<dbReference type="Gene3D" id="3.10.20.30">
    <property type="match status" value="1"/>
</dbReference>
<dbReference type="GO" id="GO:0050660">
    <property type="term" value="F:flavin adenine dinucleotide binding"/>
    <property type="evidence" value="ECO:0007669"/>
    <property type="project" value="TreeGrafter"/>
</dbReference>
<feature type="domain" description="2Fe-2S ferredoxin-type" evidence="10">
    <location>
        <begin position="295"/>
        <end position="386"/>
    </location>
</feature>
<evidence type="ECO:0000256" key="1">
    <source>
        <dbReference type="ARBA" id="ARBA00001974"/>
    </source>
</evidence>
<protein>
    <submittedName>
        <fullName evidence="12">Phenylacetic acid degradation protein</fullName>
    </submittedName>
</protein>
<dbReference type="PANTHER" id="PTHR47354:SF8">
    <property type="entry name" value="1,2-PHENYLACETYL-COA EPOXIDASE, SUBUNIT E"/>
    <property type="match status" value="1"/>
</dbReference>
<evidence type="ECO:0000256" key="6">
    <source>
        <dbReference type="ARBA" id="ARBA00023002"/>
    </source>
</evidence>
<dbReference type="Gene3D" id="2.40.30.10">
    <property type="entry name" value="Translation factors"/>
    <property type="match status" value="1"/>
</dbReference>
<dbReference type="InterPro" id="IPR011884">
    <property type="entry name" value="PaaE"/>
</dbReference>
<evidence type="ECO:0000256" key="7">
    <source>
        <dbReference type="ARBA" id="ARBA00023004"/>
    </source>
</evidence>
<dbReference type="PANTHER" id="PTHR47354">
    <property type="entry name" value="NADH OXIDOREDUCTASE HCR"/>
    <property type="match status" value="1"/>
</dbReference>
<dbReference type="SUPFAM" id="SSF63380">
    <property type="entry name" value="Riboflavin synthase domain-like"/>
    <property type="match status" value="1"/>
</dbReference>
<dbReference type="GO" id="GO:0010124">
    <property type="term" value="P:phenylacetate catabolic process"/>
    <property type="evidence" value="ECO:0007669"/>
    <property type="project" value="InterPro"/>
</dbReference>
<dbReference type="InterPro" id="IPR036010">
    <property type="entry name" value="2Fe-2S_ferredoxin-like_sf"/>
</dbReference>
<reference evidence="12 13" key="1">
    <citation type="submission" date="2016-04" db="EMBL/GenBank/DDBJ databases">
        <title>First whole genome shotgun sequence of the bacterium Enteractinococcus sp. strain UASWS1574.</title>
        <authorList>
            <person name="Crovadore J."/>
            <person name="Chablais R."/>
            <person name="Lefort F."/>
        </authorList>
    </citation>
    <scope>NUCLEOTIDE SEQUENCE [LARGE SCALE GENOMIC DNA]</scope>
    <source>
        <strain evidence="12 13">UASWS1574</strain>
    </source>
</reference>
<dbReference type="InterPro" id="IPR001041">
    <property type="entry name" value="2Fe-2S_ferredoxin-type"/>
</dbReference>
<dbReference type="Proteomes" id="UP000078292">
    <property type="component" value="Unassembled WGS sequence"/>
</dbReference>
<name>A0A1B7LUE6_9MICC</name>
<evidence type="ECO:0000313" key="12">
    <source>
        <dbReference type="EMBL" id="OAV51013.1"/>
    </source>
</evidence>
<dbReference type="InterPro" id="IPR012675">
    <property type="entry name" value="Beta-grasp_dom_sf"/>
</dbReference>
<keyword evidence="8" id="KW-0411">Iron-sulfur</keyword>
<feature type="compositionally biased region" description="Basic and acidic residues" evidence="9">
    <location>
        <begin position="284"/>
        <end position="293"/>
    </location>
</feature>
<keyword evidence="2" id="KW-0285">Flavoprotein</keyword>
<dbReference type="PROSITE" id="PS51085">
    <property type="entry name" value="2FE2S_FER_2"/>
    <property type="match status" value="1"/>
</dbReference>
<dbReference type="InterPro" id="IPR017927">
    <property type="entry name" value="FAD-bd_FR_type"/>
</dbReference>
<dbReference type="GO" id="GO:0046872">
    <property type="term" value="F:metal ion binding"/>
    <property type="evidence" value="ECO:0007669"/>
    <property type="project" value="UniProtKB-KW"/>
</dbReference>
<evidence type="ECO:0000256" key="2">
    <source>
        <dbReference type="ARBA" id="ARBA00022630"/>
    </source>
</evidence>
<dbReference type="Gene3D" id="3.40.50.80">
    <property type="entry name" value="Nucleotide-binding domain of ferredoxin-NADP reductase (FNR) module"/>
    <property type="match status" value="1"/>
</dbReference>
<dbReference type="SUPFAM" id="SSF52343">
    <property type="entry name" value="Ferredoxin reductase-like, C-terminal NADP-linked domain"/>
    <property type="match status" value="1"/>
</dbReference>
<keyword evidence="4" id="KW-0479">Metal-binding</keyword>
<keyword evidence="13" id="KW-1185">Reference proteome</keyword>
<sequence>MTETLKAPARRRARFNALTVSEIRQLTDDAIEVAFGIPEELQDDYNYVPGQYVALRATIDGEELRRSYSICAEPVPGEIRVAIKRDFGGLFSTWAHETLTVGDTINVMNPQGSFTSRMHSTALNDPEAIVEAHETQGGHFVAIAAGSGITPIMSIVATVLRSTDNTTIDLIYANRSAMDVMFAEELGDLKDKYPARLSIHHVLSREQRVSPLMSGRIDEEKLDELLTNIIPVDDTVEWFLCGPFELVQMTRDKLKERSVVEDAVRYELFTTGDPSDGPRGQRGRPVDVDPRGKNRTIEFSLDGLSSSVETPVAANESVLNAALRVRPETPFACAGGVCGTCRAKVVTGTFEMDENYALEADEVEAGYVLTCQTRPTSDTLTVDYDA</sequence>
<gene>
    <name evidence="12" type="ORF">A6F49_02565</name>
</gene>
<evidence type="ECO:0000313" key="13">
    <source>
        <dbReference type="Proteomes" id="UP000078292"/>
    </source>
</evidence>
<dbReference type="InterPro" id="IPR001709">
    <property type="entry name" value="Flavoprot_Pyr_Nucl_cyt_Rdtase"/>
</dbReference>
<dbReference type="PRINTS" id="PR00371">
    <property type="entry name" value="FPNCR"/>
</dbReference>
<dbReference type="AlphaFoldDB" id="A0A1B7LUE6"/>
<dbReference type="Pfam" id="PF00970">
    <property type="entry name" value="FAD_binding_6"/>
    <property type="match status" value="1"/>
</dbReference>
<dbReference type="GO" id="GO:0016491">
    <property type="term" value="F:oxidoreductase activity"/>
    <property type="evidence" value="ECO:0007669"/>
    <property type="project" value="UniProtKB-KW"/>
</dbReference>
<dbReference type="STRING" id="1837282.A6F49_02565"/>
<dbReference type="Pfam" id="PF00175">
    <property type="entry name" value="NAD_binding_1"/>
    <property type="match status" value="1"/>
</dbReference>
<evidence type="ECO:0000259" key="10">
    <source>
        <dbReference type="PROSITE" id="PS51085"/>
    </source>
</evidence>
<comment type="cofactor">
    <cofactor evidence="1">
        <name>FAD</name>
        <dbReference type="ChEBI" id="CHEBI:57692"/>
    </cofactor>
</comment>
<keyword evidence="6" id="KW-0560">Oxidoreductase</keyword>
<evidence type="ECO:0000256" key="3">
    <source>
        <dbReference type="ARBA" id="ARBA00022714"/>
    </source>
</evidence>
<evidence type="ECO:0000256" key="4">
    <source>
        <dbReference type="ARBA" id="ARBA00022723"/>
    </source>
</evidence>
<dbReference type="GO" id="GO:0051537">
    <property type="term" value="F:2 iron, 2 sulfur cluster binding"/>
    <property type="evidence" value="ECO:0007669"/>
    <property type="project" value="UniProtKB-KW"/>
</dbReference>
<organism evidence="12 13">
    <name type="scientific">Enteractinococcus helveticum</name>
    <dbReference type="NCBI Taxonomy" id="1837282"/>
    <lineage>
        <taxon>Bacteria</taxon>
        <taxon>Bacillati</taxon>
        <taxon>Actinomycetota</taxon>
        <taxon>Actinomycetes</taxon>
        <taxon>Micrococcales</taxon>
        <taxon>Micrococcaceae</taxon>
    </lineage>
</organism>
<feature type="region of interest" description="Disordered" evidence="9">
    <location>
        <begin position="270"/>
        <end position="293"/>
    </location>
</feature>
<dbReference type="InterPro" id="IPR039261">
    <property type="entry name" value="FNR_nucleotide-bd"/>
</dbReference>
<evidence type="ECO:0000259" key="11">
    <source>
        <dbReference type="PROSITE" id="PS51384"/>
    </source>
</evidence>
<comment type="caution">
    <text evidence="12">The sequence shown here is derived from an EMBL/GenBank/DDBJ whole genome shotgun (WGS) entry which is preliminary data.</text>
</comment>
<dbReference type="SUPFAM" id="SSF54292">
    <property type="entry name" value="2Fe-2S ferredoxin-like"/>
    <property type="match status" value="1"/>
</dbReference>
<accession>A0A1B7LUE6</accession>
<evidence type="ECO:0000256" key="9">
    <source>
        <dbReference type="SAM" id="MobiDB-lite"/>
    </source>
</evidence>
<feature type="domain" description="FAD-binding FR-type" evidence="11">
    <location>
        <begin position="13"/>
        <end position="117"/>
    </location>
</feature>
<dbReference type="CDD" id="cd00207">
    <property type="entry name" value="fer2"/>
    <property type="match status" value="1"/>
</dbReference>
<dbReference type="Pfam" id="PF00111">
    <property type="entry name" value="Fer2"/>
    <property type="match status" value="1"/>
</dbReference>
<evidence type="ECO:0000256" key="5">
    <source>
        <dbReference type="ARBA" id="ARBA00022827"/>
    </source>
</evidence>